<proteinExistence type="predicted"/>
<evidence type="ECO:0000313" key="2">
    <source>
        <dbReference type="Proteomes" id="UP000199048"/>
    </source>
</evidence>
<dbReference type="Proteomes" id="UP000199048">
    <property type="component" value="Unassembled WGS sequence"/>
</dbReference>
<gene>
    <name evidence="1" type="ORF">SAMN05192568_1005204</name>
</gene>
<evidence type="ECO:0000313" key="1">
    <source>
        <dbReference type="EMBL" id="SFL48315.1"/>
    </source>
</evidence>
<protein>
    <submittedName>
        <fullName evidence="1">Uncharacterized protein</fullName>
    </submittedName>
</protein>
<accession>A0A1I4I1L1</accession>
<organism evidence="1 2">
    <name type="scientific">Methylobacterium pseudosasicola</name>
    <dbReference type="NCBI Taxonomy" id="582667"/>
    <lineage>
        <taxon>Bacteria</taxon>
        <taxon>Pseudomonadati</taxon>
        <taxon>Pseudomonadota</taxon>
        <taxon>Alphaproteobacteria</taxon>
        <taxon>Hyphomicrobiales</taxon>
        <taxon>Methylobacteriaceae</taxon>
        <taxon>Methylobacterium</taxon>
    </lineage>
</organism>
<dbReference type="EMBL" id="FOTK01000005">
    <property type="protein sequence ID" value="SFL48315.1"/>
    <property type="molecule type" value="Genomic_DNA"/>
</dbReference>
<name>A0A1I4I1L1_9HYPH</name>
<sequence>MVYVLIIMLAGSGSAIGSVEFNTKDACETAAKAIAKADRPYAGASAITVCVAKG</sequence>
<reference evidence="2" key="1">
    <citation type="submission" date="2016-10" db="EMBL/GenBank/DDBJ databases">
        <authorList>
            <person name="Varghese N."/>
            <person name="Submissions S."/>
        </authorList>
    </citation>
    <scope>NUCLEOTIDE SEQUENCE [LARGE SCALE GENOMIC DNA]</scope>
    <source>
        <strain evidence="2">BL36</strain>
    </source>
</reference>
<keyword evidence="2" id="KW-1185">Reference proteome</keyword>
<dbReference type="AlphaFoldDB" id="A0A1I4I1L1"/>
<dbReference type="RefSeq" id="WP_167367687.1">
    <property type="nucleotide sequence ID" value="NZ_FOTK01000005.1"/>
</dbReference>